<reference evidence="1 2" key="1">
    <citation type="submission" date="2011-02" db="EMBL/GenBank/DDBJ databases">
        <authorList>
            <person name="Weinstock G."/>
            <person name="Sodergren E."/>
            <person name="Clifton S."/>
            <person name="Fulton L."/>
            <person name="Fulton B."/>
            <person name="Courtney L."/>
            <person name="Fronick C."/>
            <person name="Harrison M."/>
            <person name="Strong C."/>
            <person name="Farmer C."/>
            <person name="Delahaunty K."/>
            <person name="Markovic C."/>
            <person name="Hall O."/>
            <person name="Minx P."/>
            <person name="Tomlinson C."/>
            <person name="Mitreva M."/>
            <person name="Hou S."/>
            <person name="Chen J."/>
            <person name="Wollam A."/>
            <person name="Pepin K.H."/>
            <person name="Johnson M."/>
            <person name="Bhonagiri V."/>
            <person name="Zhang X."/>
            <person name="Suruliraj S."/>
            <person name="Warren W."/>
            <person name="Chinwalla A."/>
            <person name="Mardis E.R."/>
            <person name="Wilson R.K."/>
        </authorList>
    </citation>
    <scope>NUCLEOTIDE SEQUENCE [LARGE SCALE GENOMIC DNA]</scope>
    <source>
        <strain evidence="1 2">YIT 11859</strain>
    </source>
</reference>
<dbReference type="HOGENOM" id="CLU_2808513_0_0_4"/>
<evidence type="ECO:0000313" key="1">
    <source>
        <dbReference type="EMBL" id="EGG55203.1"/>
    </source>
</evidence>
<organism evidence="1 2">
    <name type="scientific">Parasutterella excrementihominis YIT 11859</name>
    <dbReference type="NCBI Taxonomy" id="762966"/>
    <lineage>
        <taxon>Bacteria</taxon>
        <taxon>Pseudomonadati</taxon>
        <taxon>Pseudomonadota</taxon>
        <taxon>Betaproteobacteria</taxon>
        <taxon>Burkholderiales</taxon>
        <taxon>Sutterellaceae</taxon>
        <taxon>Parasutterella</taxon>
    </lineage>
</organism>
<evidence type="ECO:0000313" key="2">
    <source>
        <dbReference type="Proteomes" id="UP000005156"/>
    </source>
</evidence>
<sequence>MIAGVTGGVVSFNANDLAAFDKAALRAALAAVNHAGISVERFNFFNRLSNGFRDRIHQKAACSNAEC</sequence>
<accession>F3QJR8</accession>
<dbReference type="EMBL" id="AFBP01000027">
    <property type="protein sequence ID" value="EGG55203.1"/>
    <property type="molecule type" value="Genomic_DNA"/>
</dbReference>
<proteinExistence type="predicted"/>
<name>F3QJR8_9BURK</name>
<comment type="caution">
    <text evidence="1">The sequence shown here is derived from an EMBL/GenBank/DDBJ whole genome shotgun (WGS) entry which is preliminary data.</text>
</comment>
<gene>
    <name evidence="1" type="ORF">HMPREF9439_01171</name>
</gene>
<dbReference type="Proteomes" id="UP000005156">
    <property type="component" value="Unassembled WGS sequence"/>
</dbReference>
<keyword evidence="2" id="KW-1185">Reference proteome</keyword>
<protein>
    <submittedName>
        <fullName evidence="1">Uncharacterized protein</fullName>
    </submittedName>
</protein>
<dbReference type="AlphaFoldDB" id="F3QJR8"/>